<keyword evidence="2" id="KW-1185">Reference proteome</keyword>
<dbReference type="PANTHER" id="PTHR43881">
    <property type="entry name" value="GAMMA-GLUTAMYLTRANSPEPTIDASE (AFU_ORTHOLOGUE AFUA_4G13580)"/>
    <property type="match status" value="1"/>
</dbReference>
<dbReference type="InterPro" id="IPR043137">
    <property type="entry name" value="GGT_ssub_C"/>
</dbReference>
<dbReference type="RefSeq" id="WP_232085607.1">
    <property type="nucleotide sequence ID" value="NZ_AP018732.1"/>
</dbReference>
<evidence type="ECO:0000313" key="2">
    <source>
        <dbReference type="Proteomes" id="UP000509448"/>
    </source>
</evidence>
<dbReference type="Pfam" id="PF01019">
    <property type="entry name" value="G_glu_transpept"/>
    <property type="match status" value="1"/>
</dbReference>
<evidence type="ECO:0000313" key="1">
    <source>
        <dbReference type="EMBL" id="BBE42105.1"/>
    </source>
</evidence>
<accession>A0A4P2VLW6</accession>
<reference evidence="1 2" key="1">
    <citation type="journal article" date="2019" name="ISME J.">
        <title>Isolation and characterization of a thermophilic sulfur- and iron-reducing thaumarchaeote from a terrestrial acidic hot spring.</title>
        <authorList>
            <person name="Kato S."/>
            <person name="Itoh T."/>
            <person name="Yuki M."/>
            <person name="Nagamori M."/>
            <person name="Ohnishi M."/>
            <person name="Uematsu K."/>
            <person name="Suzuki K."/>
            <person name="Takashina T."/>
            <person name="Ohkuma M."/>
        </authorList>
    </citation>
    <scope>NUCLEOTIDE SEQUENCE [LARGE SCALE GENOMIC DNA]</scope>
    <source>
        <strain evidence="1 2">NAS-02</strain>
    </source>
</reference>
<protein>
    <submittedName>
        <fullName evidence="1">Gamma-glutamyltranspeptidase</fullName>
        <ecNumber evidence="1">2.3.2.2</ecNumber>
    </submittedName>
</protein>
<dbReference type="GO" id="GO:0103068">
    <property type="term" value="F:leukotriene C4 gamma-glutamyl transferase activity"/>
    <property type="evidence" value="ECO:0007669"/>
    <property type="project" value="UniProtKB-EC"/>
</dbReference>
<sequence>MKPPFISRRGVVASEHPYASMAALGVLEEGGNAVDAAVAISFTLAVSQPALNGLGGDFMATVLRGGRTTFVNGSGWAPRRLTVEMVRGELGLGSIPRYGPLSAVVPGMVDGVHAMWRKFGSMEWGGLLSSAIRRAREGLPASPALRAAVESIDGSYSDANTKRIYSAGRWERVDLSGLAATIEGIAEHGPEFFYRDVGAAIADYVSSLGGVMEPDDFSEYRAEVSGTVSCTYRGYTVHESPPNSQGITTLLILRELEERGRGRGGAVGPREMLEAYARAYSLRDRYVADPRFVEVPVEELLSGGVEGGSTARSTGGGDTTNFVVADSGGMVVSGIQSLYHGFGSRVTEPSHQVTLNNRASDFSMEGPNRVEPRKRPLHTLSSVIVTRDGEPFVALGTSGGHFRPQQHALLIVNMVDRGMDVVEAVDSPRFLWDGSSVIAEEGADTGGIDARRIPYPGSTGVAHAIQFRGADRIAHADPRGEGLALGELD</sequence>
<dbReference type="EMBL" id="AP018732">
    <property type="protein sequence ID" value="BBE42105.1"/>
    <property type="molecule type" value="Genomic_DNA"/>
</dbReference>
<dbReference type="GeneID" id="55584531"/>
<dbReference type="Gene3D" id="1.10.246.230">
    <property type="match status" value="1"/>
</dbReference>
<organism evidence="1 2">
    <name type="scientific">Conexivisphaera calida</name>
    <dbReference type="NCBI Taxonomy" id="1874277"/>
    <lineage>
        <taxon>Archaea</taxon>
        <taxon>Nitrososphaerota</taxon>
        <taxon>Conexivisphaeria</taxon>
        <taxon>Conexivisphaerales</taxon>
        <taxon>Conexivisphaeraceae</taxon>
        <taxon>Conexivisphaera</taxon>
    </lineage>
</organism>
<gene>
    <name evidence="1" type="ORF">NAS2_0716</name>
</gene>
<name>A0A4P2VLW6_9ARCH</name>
<dbReference type="InterPro" id="IPR052896">
    <property type="entry name" value="GGT-like_enzyme"/>
</dbReference>
<dbReference type="Gene3D" id="3.60.20.40">
    <property type="match status" value="1"/>
</dbReference>
<dbReference type="Proteomes" id="UP000509448">
    <property type="component" value="Chromosome"/>
</dbReference>
<dbReference type="SUPFAM" id="SSF56235">
    <property type="entry name" value="N-terminal nucleophile aminohydrolases (Ntn hydrolases)"/>
    <property type="match status" value="1"/>
</dbReference>
<proteinExistence type="predicted"/>
<dbReference type="AlphaFoldDB" id="A0A4P2VLW6"/>
<dbReference type="KEGG" id="ccai:NAS2_0716"/>
<dbReference type="PANTHER" id="PTHR43881:SF1">
    <property type="entry name" value="GAMMA-GLUTAMYLTRANSPEPTIDASE (AFU_ORTHOLOGUE AFUA_4G13580)"/>
    <property type="match status" value="1"/>
</dbReference>
<dbReference type="EC" id="2.3.2.2" evidence="1"/>
<dbReference type="InterPro" id="IPR029055">
    <property type="entry name" value="Ntn_hydrolases_N"/>
</dbReference>
<keyword evidence="1" id="KW-0012">Acyltransferase</keyword>
<keyword evidence="1" id="KW-0808">Transferase</keyword>
<dbReference type="PRINTS" id="PR01210">
    <property type="entry name" value="GGTRANSPTASE"/>
</dbReference>